<reference evidence="2 4" key="1">
    <citation type="submission" date="2014-07" db="EMBL/GenBank/DDBJ databases">
        <title>Genome of Chryseobacterium vrystaatense LMG 22846.</title>
        <authorList>
            <person name="Pipes S.E."/>
            <person name="Stropko S.J."/>
            <person name="Newman J.D."/>
        </authorList>
    </citation>
    <scope>NUCLEOTIDE SEQUENCE [LARGE SCALE GENOMIC DNA]</scope>
    <source>
        <strain evidence="2 4">LMG 22846</strain>
    </source>
</reference>
<accession>A0A1M5EHK9</accession>
<dbReference type="OrthoDB" id="9811523at2"/>
<dbReference type="InterPro" id="IPR016181">
    <property type="entry name" value="Acyl_CoA_acyltransferase"/>
</dbReference>
<reference evidence="5" key="2">
    <citation type="submission" date="2016-11" db="EMBL/GenBank/DDBJ databases">
        <authorList>
            <person name="Varghese N."/>
            <person name="Submissions S."/>
        </authorList>
    </citation>
    <scope>NUCLEOTIDE SEQUENCE [LARGE SCALE GENOMIC DNA]</scope>
    <source>
        <strain evidence="5">YR203</strain>
    </source>
</reference>
<dbReference type="PROSITE" id="PS51186">
    <property type="entry name" value="GNAT"/>
    <property type="match status" value="1"/>
</dbReference>
<dbReference type="AlphaFoldDB" id="A0A1M5EHK9"/>
<dbReference type="PANTHER" id="PTHR43792:SF1">
    <property type="entry name" value="N-ACETYLTRANSFERASE DOMAIN-CONTAINING PROTEIN"/>
    <property type="match status" value="1"/>
</dbReference>
<dbReference type="Proteomes" id="UP000028719">
    <property type="component" value="Unassembled WGS sequence"/>
</dbReference>
<gene>
    <name evidence="2" type="ORF">IW16_13260</name>
    <name evidence="3" type="ORF">SAMN02787073_2921</name>
</gene>
<reference evidence="3" key="3">
    <citation type="submission" date="2016-11" db="EMBL/GenBank/DDBJ databases">
        <authorList>
            <person name="Jaros S."/>
            <person name="Januszkiewicz K."/>
            <person name="Wedrychowicz H."/>
        </authorList>
    </citation>
    <scope>NUCLEOTIDE SEQUENCE [LARGE SCALE GENOMIC DNA]</scope>
    <source>
        <strain evidence="3">YR203</strain>
    </source>
</reference>
<dbReference type="Proteomes" id="UP000184108">
    <property type="component" value="Unassembled WGS sequence"/>
</dbReference>
<keyword evidence="4" id="KW-1185">Reference proteome</keyword>
<dbReference type="GO" id="GO:0016747">
    <property type="term" value="F:acyltransferase activity, transferring groups other than amino-acyl groups"/>
    <property type="evidence" value="ECO:0007669"/>
    <property type="project" value="InterPro"/>
</dbReference>
<dbReference type="RefSeq" id="WP_034744802.1">
    <property type="nucleotide sequence ID" value="NZ_FQVE01000003.1"/>
</dbReference>
<proteinExistence type="predicted"/>
<keyword evidence="3" id="KW-0808">Transferase</keyword>
<evidence type="ECO:0000313" key="3">
    <source>
        <dbReference type="EMBL" id="SHF78640.1"/>
    </source>
</evidence>
<protein>
    <submittedName>
        <fullName evidence="2">GNAT family acetyltransferase</fullName>
    </submittedName>
    <submittedName>
        <fullName evidence="3">Protein N-acetyltransferase, RimJ/RimL family</fullName>
    </submittedName>
</protein>
<dbReference type="Pfam" id="PF13302">
    <property type="entry name" value="Acetyltransf_3"/>
    <property type="match status" value="1"/>
</dbReference>
<evidence type="ECO:0000313" key="2">
    <source>
        <dbReference type="EMBL" id="KFF25837.1"/>
    </source>
</evidence>
<dbReference type="Gene3D" id="3.40.630.30">
    <property type="match status" value="1"/>
</dbReference>
<evidence type="ECO:0000313" key="5">
    <source>
        <dbReference type="Proteomes" id="UP000184108"/>
    </source>
</evidence>
<feature type="domain" description="N-acetyltransferase" evidence="1">
    <location>
        <begin position="8"/>
        <end position="174"/>
    </location>
</feature>
<dbReference type="PANTHER" id="PTHR43792">
    <property type="entry name" value="GNAT FAMILY, PUTATIVE (AFU_ORTHOLOGUE AFUA_3G00765)-RELATED-RELATED"/>
    <property type="match status" value="1"/>
</dbReference>
<dbReference type="EMBL" id="FQVE01000003">
    <property type="protein sequence ID" value="SHF78640.1"/>
    <property type="molecule type" value="Genomic_DNA"/>
</dbReference>
<dbReference type="InterPro" id="IPR051531">
    <property type="entry name" value="N-acetyltransferase"/>
</dbReference>
<dbReference type="SUPFAM" id="SSF55729">
    <property type="entry name" value="Acyl-CoA N-acyltransferases (Nat)"/>
    <property type="match status" value="1"/>
</dbReference>
<evidence type="ECO:0000259" key="1">
    <source>
        <dbReference type="PROSITE" id="PS51186"/>
    </source>
</evidence>
<dbReference type="InterPro" id="IPR000182">
    <property type="entry name" value="GNAT_dom"/>
</dbReference>
<name>A0A1M5EHK9_9FLAO</name>
<evidence type="ECO:0000313" key="4">
    <source>
        <dbReference type="Proteomes" id="UP000028719"/>
    </source>
</evidence>
<sequence>MTLETERLILRDLTMDDKEAIFGYRSDAETNQFQSWIPTEIEEVEAFILRNSKKEFNQPETWYQLLITDKNTRDIIGDAGVHFIGSDHQQVEFGITLSKENHHKGYASETLKGLINLMFKDLKKHRITTSVDPGNISSQQLMERIGFRKEGHFVKSLYLNGVWVDDVIYALLAEEWME</sequence>
<organism evidence="3 5">
    <name type="scientific">Chryseobacterium vrystaatense</name>
    <dbReference type="NCBI Taxonomy" id="307480"/>
    <lineage>
        <taxon>Bacteria</taxon>
        <taxon>Pseudomonadati</taxon>
        <taxon>Bacteroidota</taxon>
        <taxon>Flavobacteriia</taxon>
        <taxon>Flavobacteriales</taxon>
        <taxon>Weeksellaceae</taxon>
        <taxon>Chryseobacterium group</taxon>
        <taxon>Chryseobacterium</taxon>
    </lineage>
</organism>
<dbReference type="EMBL" id="JPRI01000004">
    <property type="protein sequence ID" value="KFF25837.1"/>
    <property type="molecule type" value="Genomic_DNA"/>
</dbReference>